<dbReference type="PANTHER" id="PTHR35841:SF1">
    <property type="entry name" value="PHOSPHONATES-BINDING PERIPLASMIC PROTEIN"/>
    <property type="match status" value="1"/>
</dbReference>
<evidence type="ECO:0000313" key="1">
    <source>
        <dbReference type="EMBL" id="RXR08448.1"/>
    </source>
</evidence>
<evidence type="ECO:0000313" key="2">
    <source>
        <dbReference type="Proteomes" id="UP000289784"/>
    </source>
</evidence>
<name>A0A4V1N1I8_9GAMM</name>
<keyword evidence="2" id="KW-1185">Reference proteome</keyword>
<comment type="caution">
    <text evidence="1">The sequence shown here is derived from an EMBL/GenBank/DDBJ whole genome shotgun (WGS) entry which is preliminary data.</text>
</comment>
<dbReference type="SUPFAM" id="SSF53850">
    <property type="entry name" value="Periplasmic binding protein-like II"/>
    <property type="match status" value="1"/>
</dbReference>
<sequence length="295" mass="32750">MAQSTSKALPAPVSEGGHVLVLGRISDDPRAHYEQLRPLLDYVVPRMRDVGITEGRVLMARDPQQMAIYLRSGRVDWVTETAGTGMQLQRRSGAKPLLLTERNGVSRYRSLFIVRRGSGIHTLADLVGRSVAFQSTSSTSAYLVPAMTLLQAGLRPELMLSPRESVNRGKVGYLFARSELNISTWVAKGMVDAGAVSDLDWNDDRRMPASFRNQLEVIHRTAEYPRALEMVRADLPAPVEARLRQVLLEASREPEGQQALRRFFGTTRFLEVDAPTRQALEQLSAGAAQVRDALE</sequence>
<accession>A0A4V1N1I8</accession>
<dbReference type="EMBL" id="SAWZ01000001">
    <property type="protein sequence ID" value="RXR08448.1"/>
    <property type="molecule type" value="Genomic_DNA"/>
</dbReference>
<protein>
    <submittedName>
        <fullName evidence="1">Phosphate/phosphite/phosphonate ABC transporter substrate-binding protein</fullName>
    </submittedName>
</protein>
<dbReference type="Proteomes" id="UP000289784">
    <property type="component" value="Unassembled WGS sequence"/>
</dbReference>
<reference evidence="1 2" key="1">
    <citation type="submission" date="2019-01" db="EMBL/GenBank/DDBJ databases">
        <title>Pseudoxanthomonas composti sp. nov., isolated from compost.</title>
        <authorList>
            <person name="Yang G."/>
        </authorList>
    </citation>
    <scope>NUCLEOTIDE SEQUENCE [LARGE SCALE GENOMIC DNA]</scope>
    <source>
        <strain evidence="1 2">GSS15</strain>
    </source>
</reference>
<proteinExistence type="predicted"/>
<dbReference type="PANTHER" id="PTHR35841">
    <property type="entry name" value="PHOSPHONATES-BINDING PERIPLASMIC PROTEIN"/>
    <property type="match status" value="1"/>
</dbReference>
<gene>
    <name evidence="1" type="ORF">EPA99_01060</name>
</gene>
<dbReference type="RefSeq" id="WP_129469341.1">
    <property type="nucleotide sequence ID" value="NZ_SAWZ01000001.1"/>
</dbReference>
<dbReference type="OrthoDB" id="225238at2"/>
<dbReference type="Pfam" id="PF12974">
    <property type="entry name" value="Phosphonate-bd"/>
    <property type="match status" value="1"/>
</dbReference>
<dbReference type="Gene3D" id="3.40.190.10">
    <property type="entry name" value="Periplasmic binding protein-like II"/>
    <property type="match status" value="2"/>
</dbReference>
<organism evidence="1 2">
    <name type="scientific">Pseudoxanthomonas composti</name>
    <dbReference type="NCBI Taxonomy" id="2137479"/>
    <lineage>
        <taxon>Bacteria</taxon>
        <taxon>Pseudomonadati</taxon>
        <taxon>Pseudomonadota</taxon>
        <taxon>Gammaproteobacteria</taxon>
        <taxon>Lysobacterales</taxon>
        <taxon>Lysobacteraceae</taxon>
        <taxon>Pseudoxanthomonas</taxon>
    </lineage>
</organism>
<dbReference type="AlphaFoldDB" id="A0A4V1N1I8"/>